<evidence type="ECO:0000256" key="2">
    <source>
        <dbReference type="ARBA" id="ARBA00012176"/>
    </source>
</evidence>
<dbReference type="GO" id="GO:0005783">
    <property type="term" value="C:endoplasmic reticulum"/>
    <property type="evidence" value="ECO:0007669"/>
    <property type="project" value="TreeGrafter"/>
</dbReference>
<dbReference type="GeneID" id="85493179"/>
<keyword evidence="4" id="KW-0812">Transmembrane</keyword>
<feature type="transmembrane region" description="Helical" evidence="4">
    <location>
        <begin position="122"/>
        <end position="141"/>
    </location>
</feature>
<evidence type="ECO:0000256" key="3">
    <source>
        <dbReference type="SAM" id="MobiDB-lite"/>
    </source>
</evidence>
<sequence length="373" mass="40982">MALLETARRTWTLLVSPELPVPFNYVPLAFRLLAYMIAAPFVLFIALELVAYVITRTLHISISNLRVPRSPPAAPRELEDDDTIEDEDTSTTPRARTPSSSKGQPFARAFGAATPRGATTGALLLLAALFAAGVAGFQILVTRANERAALSLAEGVEKPAVLVLTAHPDDEAMFFAPTIVNLVAAGWDVHPVCMSIGNAEGLGGVRSLELLESYTRLGVEQTPLLLDNPSLPDSMGPDGAWDAAYVAELVAPIVRTSGATHLLTFDNTGVTQHPNHIALAYVHGYLEKHDVHLDLLQLHSPRLATKFTGVWWAIFIAARDALRREPPHYPTFVSTPTQYAQTLYAMRAHQSQLVWFRWLYVSFSRLMWVNQLD</sequence>
<dbReference type="Proteomes" id="UP001233271">
    <property type="component" value="Chromosome 2"/>
</dbReference>
<dbReference type="PANTHER" id="PTHR12993:SF11">
    <property type="entry name" value="N-ACETYLGLUCOSAMINYL-PHOSPHATIDYLINOSITOL DE-N-ACETYLASE"/>
    <property type="match status" value="1"/>
</dbReference>
<evidence type="ECO:0000313" key="5">
    <source>
        <dbReference type="EMBL" id="BEI89308.1"/>
    </source>
</evidence>
<comment type="similarity">
    <text evidence="1">Belongs to the PIGL family.</text>
</comment>
<dbReference type="InterPro" id="IPR003737">
    <property type="entry name" value="GlcNAc_PI_deacetylase-related"/>
</dbReference>
<dbReference type="Gene3D" id="3.40.50.10320">
    <property type="entry name" value="LmbE-like"/>
    <property type="match status" value="1"/>
</dbReference>
<dbReference type="GO" id="GO:0000225">
    <property type="term" value="F:N-acetylglucosaminylphosphatidylinositol deacetylase activity"/>
    <property type="evidence" value="ECO:0007669"/>
    <property type="project" value="UniProtKB-EC"/>
</dbReference>
<protein>
    <recommendedName>
        <fullName evidence="2">N-acetylglucosaminylphosphatidylinositol deacetylase</fullName>
        <ecNumber evidence="2">3.5.1.89</ecNumber>
    </recommendedName>
</protein>
<feature type="transmembrane region" description="Helical" evidence="4">
    <location>
        <begin position="32"/>
        <end position="54"/>
    </location>
</feature>
<evidence type="ECO:0000256" key="1">
    <source>
        <dbReference type="ARBA" id="ARBA00006066"/>
    </source>
</evidence>
<proteinExistence type="inferred from homology"/>
<dbReference type="InterPro" id="IPR024078">
    <property type="entry name" value="LmbE-like_dom_sf"/>
</dbReference>
<dbReference type="EC" id="3.5.1.89" evidence="2"/>
<reference evidence="5" key="1">
    <citation type="journal article" date="2023" name="BMC Genomics">
        <title>Chromosome-level genome assemblies of Cutaneotrichosporon spp. (Trichosporonales, Basidiomycota) reveal imbalanced evolution between nucleotide sequences and chromosome synteny.</title>
        <authorList>
            <person name="Kobayashi Y."/>
            <person name="Kayamori A."/>
            <person name="Aoki K."/>
            <person name="Shiwa Y."/>
            <person name="Matsutani M."/>
            <person name="Fujita N."/>
            <person name="Sugita T."/>
            <person name="Iwasaki W."/>
            <person name="Tanaka N."/>
            <person name="Takashima M."/>
        </authorList>
    </citation>
    <scope>NUCLEOTIDE SEQUENCE</scope>
    <source>
        <strain evidence="5">HIS019</strain>
    </source>
</reference>
<name>A0AA48IFM4_9TREE</name>
<keyword evidence="6" id="KW-1185">Reference proteome</keyword>
<gene>
    <name evidence="5" type="primary">GPI12</name>
    <name evidence="5" type="ORF">CcaverHIS019_0206700</name>
</gene>
<accession>A0AA48IFM4</accession>
<organism evidence="5 6">
    <name type="scientific">Cutaneotrichosporon cavernicola</name>
    <dbReference type="NCBI Taxonomy" id="279322"/>
    <lineage>
        <taxon>Eukaryota</taxon>
        <taxon>Fungi</taxon>
        <taxon>Dikarya</taxon>
        <taxon>Basidiomycota</taxon>
        <taxon>Agaricomycotina</taxon>
        <taxon>Tremellomycetes</taxon>
        <taxon>Trichosporonales</taxon>
        <taxon>Trichosporonaceae</taxon>
        <taxon>Cutaneotrichosporon</taxon>
    </lineage>
</organism>
<feature type="compositionally biased region" description="Low complexity" evidence="3">
    <location>
        <begin position="90"/>
        <end position="106"/>
    </location>
</feature>
<dbReference type="KEGG" id="ccac:CcaHIS019_0206700"/>
<evidence type="ECO:0000313" key="6">
    <source>
        <dbReference type="Proteomes" id="UP001233271"/>
    </source>
</evidence>
<feature type="region of interest" description="Disordered" evidence="3">
    <location>
        <begin position="67"/>
        <end position="106"/>
    </location>
</feature>
<dbReference type="Pfam" id="PF02585">
    <property type="entry name" value="PIG-L"/>
    <property type="match status" value="1"/>
</dbReference>
<evidence type="ECO:0000256" key="4">
    <source>
        <dbReference type="SAM" id="Phobius"/>
    </source>
</evidence>
<dbReference type="AlphaFoldDB" id="A0AA48IFM4"/>
<feature type="compositionally biased region" description="Acidic residues" evidence="3">
    <location>
        <begin position="78"/>
        <end position="89"/>
    </location>
</feature>
<keyword evidence="4" id="KW-1133">Transmembrane helix</keyword>
<keyword evidence="4" id="KW-0472">Membrane</keyword>
<dbReference type="RefSeq" id="XP_060454574.1">
    <property type="nucleotide sequence ID" value="XM_060597708.1"/>
</dbReference>
<dbReference type="PANTHER" id="PTHR12993">
    <property type="entry name" value="N-ACETYLGLUCOSAMINYL-PHOSPHATIDYLINOSITOL DE-N-ACETYLASE-RELATED"/>
    <property type="match status" value="1"/>
</dbReference>
<dbReference type="SUPFAM" id="SSF102588">
    <property type="entry name" value="LmbE-like"/>
    <property type="match status" value="1"/>
</dbReference>
<dbReference type="EMBL" id="AP028213">
    <property type="protein sequence ID" value="BEI89308.1"/>
    <property type="molecule type" value="Genomic_DNA"/>
</dbReference>